<evidence type="ECO:0000256" key="1">
    <source>
        <dbReference type="SAM" id="MobiDB-lite"/>
    </source>
</evidence>
<keyword evidence="3" id="KW-1185">Reference proteome</keyword>
<sequence>MDESRRGNGYASDSVQRQHSRICATDVQDSFPRRLTVFACHACAEAEADAEAEAEPEAGDLRVPRPGRLIWRVSRPVFSPAPSNCGKAPSADPGPSERPLPPTTPSASNTLEGAYAKPSSSPSRSIRSPLGRILQFTARLRQSHDSSLAVLLTGREAAGALL</sequence>
<reference evidence="2 3" key="1">
    <citation type="journal article" date="2015" name="Biotechnol. Biofuels">
        <title>Enhanced degradation of softwood versus hardwood by the white-rot fungus Pycnoporus coccineus.</title>
        <authorList>
            <person name="Couturier M."/>
            <person name="Navarro D."/>
            <person name="Chevret D."/>
            <person name="Henrissat B."/>
            <person name="Piumi F."/>
            <person name="Ruiz-Duenas F.J."/>
            <person name="Martinez A.T."/>
            <person name="Grigoriev I.V."/>
            <person name="Riley R."/>
            <person name="Lipzen A."/>
            <person name="Berrin J.G."/>
            <person name="Master E.R."/>
            <person name="Rosso M.N."/>
        </authorList>
    </citation>
    <scope>NUCLEOTIDE SEQUENCE [LARGE SCALE GENOMIC DNA]</scope>
    <source>
        <strain evidence="2 3">BRFM310</strain>
    </source>
</reference>
<feature type="region of interest" description="Disordered" evidence="1">
    <location>
        <begin position="1"/>
        <end position="26"/>
    </location>
</feature>
<dbReference type="EMBL" id="KZ084150">
    <property type="protein sequence ID" value="OSC97490.1"/>
    <property type="molecule type" value="Genomic_DNA"/>
</dbReference>
<evidence type="ECO:0000313" key="2">
    <source>
        <dbReference type="EMBL" id="OSC97490.1"/>
    </source>
</evidence>
<accession>A0A1Y2IAR8</accession>
<protein>
    <submittedName>
        <fullName evidence="2">Uncharacterized protein</fullName>
    </submittedName>
</protein>
<feature type="compositionally biased region" description="Low complexity" evidence="1">
    <location>
        <begin position="118"/>
        <end position="128"/>
    </location>
</feature>
<dbReference type="AlphaFoldDB" id="A0A1Y2IAR8"/>
<evidence type="ECO:0000313" key="3">
    <source>
        <dbReference type="Proteomes" id="UP000193067"/>
    </source>
</evidence>
<proteinExistence type="predicted"/>
<name>A0A1Y2IAR8_TRAC3</name>
<gene>
    <name evidence="2" type="ORF">PYCCODRAFT_1129526</name>
</gene>
<dbReference type="Proteomes" id="UP000193067">
    <property type="component" value="Unassembled WGS sequence"/>
</dbReference>
<feature type="region of interest" description="Disordered" evidence="1">
    <location>
        <begin position="77"/>
        <end position="128"/>
    </location>
</feature>
<organism evidence="2 3">
    <name type="scientific">Trametes coccinea (strain BRFM310)</name>
    <name type="common">Pycnoporus coccineus</name>
    <dbReference type="NCBI Taxonomy" id="1353009"/>
    <lineage>
        <taxon>Eukaryota</taxon>
        <taxon>Fungi</taxon>
        <taxon>Dikarya</taxon>
        <taxon>Basidiomycota</taxon>
        <taxon>Agaricomycotina</taxon>
        <taxon>Agaricomycetes</taxon>
        <taxon>Polyporales</taxon>
        <taxon>Polyporaceae</taxon>
        <taxon>Trametes</taxon>
    </lineage>
</organism>